<sequence>MTAFHGYDAFTIKGSDHWKKINDGKNCALLKHIGCSQHKNAITCVENLMNQATHIENIILQLTQFFWLTFQACALRGHDEMPNSKNQGNFLQLLKLLASSNDEVENIILEKAPYNSKYTSIDIQKEILSIIANEFWKLIHNEVGDS</sequence>
<proteinExistence type="predicted"/>
<protein>
    <recommendedName>
        <fullName evidence="1">DUF4371 domain-containing protein</fullName>
    </recommendedName>
</protein>
<comment type="caution">
    <text evidence="2">The sequence shown here is derived from an EMBL/GenBank/DDBJ whole genome shotgun (WGS) entry which is preliminary data.</text>
</comment>
<dbReference type="Proteomes" id="UP000235145">
    <property type="component" value="Unassembled WGS sequence"/>
</dbReference>
<dbReference type="Pfam" id="PF14291">
    <property type="entry name" value="DUF4371"/>
    <property type="match status" value="1"/>
</dbReference>
<evidence type="ECO:0000313" key="2">
    <source>
        <dbReference type="EMBL" id="KAJ0217636.1"/>
    </source>
</evidence>
<dbReference type="AlphaFoldDB" id="A0A9R1W3B1"/>
<gene>
    <name evidence="2" type="ORF">LSAT_V11C300131530</name>
</gene>
<accession>A0A9R1W3B1</accession>
<organism evidence="2 3">
    <name type="scientific">Lactuca sativa</name>
    <name type="common">Garden lettuce</name>
    <dbReference type="NCBI Taxonomy" id="4236"/>
    <lineage>
        <taxon>Eukaryota</taxon>
        <taxon>Viridiplantae</taxon>
        <taxon>Streptophyta</taxon>
        <taxon>Embryophyta</taxon>
        <taxon>Tracheophyta</taxon>
        <taxon>Spermatophyta</taxon>
        <taxon>Magnoliopsida</taxon>
        <taxon>eudicotyledons</taxon>
        <taxon>Gunneridae</taxon>
        <taxon>Pentapetalae</taxon>
        <taxon>asterids</taxon>
        <taxon>campanulids</taxon>
        <taxon>Asterales</taxon>
        <taxon>Asteraceae</taxon>
        <taxon>Cichorioideae</taxon>
        <taxon>Cichorieae</taxon>
        <taxon>Lactucinae</taxon>
        <taxon>Lactuca</taxon>
    </lineage>
</organism>
<reference evidence="2 3" key="1">
    <citation type="journal article" date="2017" name="Nat. Commun.">
        <title>Genome assembly with in vitro proximity ligation data and whole-genome triplication in lettuce.</title>
        <authorList>
            <person name="Reyes-Chin-Wo S."/>
            <person name="Wang Z."/>
            <person name="Yang X."/>
            <person name="Kozik A."/>
            <person name="Arikit S."/>
            <person name="Song C."/>
            <person name="Xia L."/>
            <person name="Froenicke L."/>
            <person name="Lavelle D.O."/>
            <person name="Truco M.J."/>
            <person name="Xia R."/>
            <person name="Zhu S."/>
            <person name="Xu C."/>
            <person name="Xu H."/>
            <person name="Xu X."/>
            <person name="Cox K."/>
            <person name="Korf I."/>
            <person name="Meyers B.C."/>
            <person name="Michelmore R.W."/>
        </authorList>
    </citation>
    <scope>NUCLEOTIDE SEQUENCE [LARGE SCALE GENOMIC DNA]</scope>
    <source>
        <strain evidence="3">cv. Salinas</strain>
        <tissue evidence="2">Seedlings</tissue>
    </source>
</reference>
<evidence type="ECO:0000259" key="1">
    <source>
        <dbReference type="Pfam" id="PF14291"/>
    </source>
</evidence>
<evidence type="ECO:0000313" key="3">
    <source>
        <dbReference type="Proteomes" id="UP000235145"/>
    </source>
</evidence>
<feature type="domain" description="DUF4371" evidence="1">
    <location>
        <begin position="67"/>
        <end position="143"/>
    </location>
</feature>
<dbReference type="InterPro" id="IPR025398">
    <property type="entry name" value="DUF4371"/>
</dbReference>
<dbReference type="PANTHER" id="PTHR45749:SF37">
    <property type="entry name" value="OS05G0311600 PROTEIN"/>
    <property type="match status" value="1"/>
</dbReference>
<name>A0A9R1W3B1_LACSA</name>
<dbReference type="PANTHER" id="PTHR45749">
    <property type="match status" value="1"/>
</dbReference>
<dbReference type="EMBL" id="NBSK02000003">
    <property type="protein sequence ID" value="KAJ0217636.1"/>
    <property type="molecule type" value="Genomic_DNA"/>
</dbReference>
<keyword evidence="3" id="KW-1185">Reference proteome</keyword>